<dbReference type="RefSeq" id="WP_021053915.1">
    <property type="nucleotide sequence ID" value="NZ_KE356561.1"/>
</dbReference>
<reference evidence="1 2" key="1">
    <citation type="journal article" date="2013" name="PLoS ONE">
        <title>Assembly-driven community genomics of a hypersaline microbial ecosystem.</title>
        <authorList>
            <person name="Podell S."/>
            <person name="Ugalde J.A."/>
            <person name="Narasingarao P."/>
            <person name="Banfield J.F."/>
            <person name="Heidelberg K.B."/>
            <person name="Allen E.E."/>
        </authorList>
    </citation>
    <scope>NUCLEOTIDE SEQUENCE [LARGE SCALE GENOMIC DNA]</scope>
    <source>
        <strain evidence="2">J07HQW2</strain>
    </source>
</reference>
<dbReference type="eggNOG" id="arCOG00684">
    <property type="taxonomic scope" value="Archaea"/>
</dbReference>
<dbReference type="AlphaFoldDB" id="U1MVK7"/>
<evidence type="ECO:0000313" key="1">
    <source>
        <dbReference type="EMBL" id="ERG94424.1"/>
    </source>
</evidence>
<evidence type="ECO:0000313" key="2">
    <source>
        <dbReference type="Proteomes" id="UP000030710"/>
    </source>
</evidence>
<organism evidence="1 2">
    <name type="scientific">Haloquadratum walsbyi J07HQW2</name>
    <dbReference type="NCBI Taxonomy" id="1238425"/>
    <lineage>
        <taxon>Archaea</taxon>
        <taxon>Methanobacteriati</taxon>
        <taxon>Methanobacteriota</taxon>
        <taxon>Stenosarchaea group</taxon>
        <taxon>Halobacteria</taxon>
        <taxon>Halobacteriales</taxon>
        <taxon>Haloferacaceae</taxon>
        <taxon>Haloquadratum</taxon>
    </lineage>
</organism>
<sequence>MQSGFEFVNKNSQTVLSLSKLADIPISYHREIPKNVTVKEVCIKKERTGEWYASFAVEDKKEPANPANSDRHVGTDIGILKHVHDTDGRAIGSLDLKVHFLYAVLASLSAFPFLALGI</sequence>
<dbReference type="EMBL" id="KE356561">
    <property type="protein sequence ID" value="ERG94424.1"/>
    <property type="molecule type" value="Genomic_DNA"/>
</dbReference>
<gene>
    <name evidence="1" type="ORF">J07HQW2_00858</name>
</gene>
<protein>
    <submittedName>
        <fullName evidence="1">Putative transposase</fullName>
    </submittedName>
</protein>
<dbReference type="Proteomes" id="UP000030710">
    <property type="component" value="Unassembled WGS sequence"/>
</dbReference>
<dbReference type="HOGENOM" id="CLU_2067757_0_0_2"/>
<name>U1MVK7_9EURY</name>
<accession>U1MVK7</accession>
<proteinExistence type="predicted"/>